<dbReference type="AlphaFoldDB" id="A0A0N0PE75"/>
<reference evidence="5 6" key="1">
    <citation type="journal article" date="2015" name="Nat. Commun.">
        <title>Outbred genome sequencing and CRISPR/Cas9 gene editing in butterflies.</title>
        <authorList>
            <person name="Li X."/>
            <person name="Fan D."/>
            <person name="Zhang W."/>
            <person name="Liu G."/>
            <person name="Zhang L."/>
            <person name="Zhao L."/>
            <person name="Fang X."/>
            <person name="Chen L."/>
            <person name="Dong Y."/>
            <person name="Chen Y."/>
            <person name="Ding Y."/>
            <person name="Zhao R."/>
            <person name="Feng M."/>
            <person name="Zhu Y."/>
            <person name="Feng Y."/>
            <person name="Jiang X."/>
            <person name="Zhu D."/>
            <person name="Xiang H."/>
            <person name="Feng X."/>
            <person name="Li S."/>
            <person name="Wang J."/>
            <person name="Zhang G."/>
            <person name="Kronforst M.R."/>
            <person name="Wang W."/>
        </authorList>
    </citation>
    <scope>NUCLEOTIDE SEQUENCE [LARGE SCALE GENOMIC DNA]</scope>
    <source>
        <strain evidence="5">Ya'a_city_454_Pm</strain>
        <tissue evidence="5">Whole body</tissue>
    </source>
</reference>
<dbReference type="Pfam" id="PF00201">
    <property type="entry name" value="UDPGT"/>
    <property type="match status" value="1"/>
</dbReference>
<feature type="signal peptide" evidence="4">
    <location>
        <begin position="1"/>
        <end position="20"/>
    </location>
</feature>
<dbReference type="InterPro" id="IPR002213">
    <property type="entry name" value="UDP_glucos_trans"/>
</dbReference>
<comment type="similarity">
    <text evidence="1">Belongs to the UDP-glycosyltransferase family.</text>
</comment>
<dbReference type="SUPFAM" id="SSF53756">
    <property type="entry name" value="UDP-Glycosyltransferase/glycogen phosphorylase"/>
    <property type="match status" value="1"/>
</dbReference>
<sequence>MLHFSLCLLLLVGSILNIESSRILAVYPCPSISHQIVFRPLTLELLKLGHELTVVTTDPMFSKENAPANLTEINVHDTTYGVIRKIISNAVTGSKTDLLNQALVVKELIYDATEAILQTNDVQNMLKNEKRYDLIFIEALFTPMLGLSHKFKAPTILVSSFGPFIGSYEIIGAPTKALLYHNMYSQRLHNLTLIEKISELYNYVRIQYIFNYSDEKLNELLKRLFGSDTPTLSKLKDYVDMLFVNTHHVWEGNYPVPPTVIHMGGLHQKPQKPLPEDLQQYLDSSENGVIYFSFGTNVNISNLPQEKIMIFKKVLSELPYNVLWKIEDDNLPGKSKNIKTFKWLPQADLLRPASDPARARHLVDRIRPTSRRREALAGAGCQLIFD</sequence>
<evidence type="ECO:0000256" key="1">
    <source>
        <dbReference type="ARBA" id="ARBA00009995"/>
    </source>
</evidence>
<keyword evidence="2" id="KW-0328">Glycosyltransferase</keyword>
<evidence type="ECO:0000313" key="5">
    <source>
        <dbReference type="EMBL" id="KPJ19192.1"/>
    </source>
</evidence>
<feature type="chain" id="PRO_5005857404" evidence="4">
    <location>
        <begin position="21"/>
        <end position="386"/>
    </location>
</feature>
<evidence type="ECO:0000256" key="3">
    <source>
        <dbReference type="ARBA" id="ARBA00022679"/>
    </source>
</evidence>
<accession>A0A0N0PE75</accession>
<keyword evidence="3 5" id="KW-0808">Transferase</keyword>
<dbReference type="CDD" id="cd03784">
    <property type="entry name" value="GT1_Gtf-like"/>
    <property type="match status" value="1"/>
</dbReference>
<dbReference type="STRING" id="76193.A0A0N0PE75"/>
<name>A0A0N0PE75_PAPMA</name>
<dbReference type="InParanoid" id="A0A0N0PE75"/>
<proteinExistence type="inferred from homology"/>
<evidence type="ECO:0000256" key="4">
    <source>
        <dbReference type="SAM" id="SignalP"/>
    </source>
</evidence>
<dbReference type="Gene3D" id="3.40.50.2000">
    <property type="entry name" value="Glycogen Phosphorylase B"/>
    <property type="match status" value="2"/>
</dbReference>
<dbReference type="Proteomes" id="UP000053240">
    <property type="component" value="Unassembled WGS sequence"/>
</dbReference>
<dbReference type="InterPro" id="IPR050271">
    <property type="entry name" value="UDP-glycosyltransferase"/>
</dbReference>
<dbReference type="PANTHER" id="PTHR48043:SF159">
    <property type="entry name" value="EG:EG0003.4 PROTEIN-RELATED"/>
    <property type="match status" value="1"/>
</dbReference>
<evidence type="ECO:0000256" key="2">
    <source>
        <dbReference type="ARBA" id="ARBA00022676"/>
    </source>
</evidence>
<dbReference type="EMBL" id="KQ459937">
    <property type="protein sequence ID" value="KPJ19192.1"/>
    <property type="molecule type" value="Genomic_DNA"/>
</dbReference>
<dbReference type="GO" id="GO:0008194">
    <property type="term" value="F:UDP-glycosyltransferase activity"/>
    <property type="evidence" value="ECO:0007669"/>
    <property type="project" value="InterPro"/>
</dbReference>
<protein>
    <submittedName>
        <fullName evidence="5">Ecdysteroid UDP-glucosyltransferase</fullName>
    </submittedName>
</protein>
<gene>
    <name evidence="5" type="ORF">RR48_04623</name>
</gene>
<organism evidence="5 6">
    <name type="scientific">Papilio machaon</name>
    <name type="common">Old World swallowtail butterfly</name>
    <dbReference type="NCBI Taxonomy" id="76193"/>
    <lineage>
        <taxon>Eukaryota</taxon>
        <taxon>Metazoa</taxon>
        <taxon>Ecdysozoa</taxon>
        <taxon>Arthropoda</taxon>
        <taxon>Hexapoda</taxon>
        <taxon>Insecta</taxon>
        <taxon>Pterygota</taxon>
        <taxon>Neoptera</taxon>
        <taxon>Endopterygota</taxon>
        <taxon>Lepidoptera</taxon>
        <taxon>Glossata</taxon>
        <taxon>Ditrysia</taxon>
        <taxon>Papilionoidea</taxon>
        <taxon>Papilionidae</taxon>
        <taxon>Papilioninae</taxon>
        <taxon>Papilio</taxon>
    </lineage>
</organism>
<dbReference type="PANTHER" id="PTHR48043">
    <property type="entry name" value="EG:EG0003.4 PROTEIN-RELATED"/>
    <property type="match status" value="1"/>
</dbReference>
<keyword evidence="4" id="KW-0732">Signal</keyword>
<keyword evidence="6" id="KW-1185">Reference proteome</keyword>
<evidence type="ECO:0000313" key="6">
    <source>
        <dbReference type="Proteomes" id="UP000053240"/>
    </source>
</evidence>